<protein>
    <submittedName>
        <fullName evidence="1">Uncharacterized protein</fullName>
    </submittedName>
</protein>
<name>A0A0F9SI95_9ZZZZ</name>
<reference evidence="1" key="1">
    <citation type="journal article" date="2015" name="Nature">
        <title>Complex archaea that bridge the gap between prokaryotes and eukaryotes.</title>
        <authorList>
            <person name="Spang A."/>
            <person name="Saw J.H."/>
            <person name="Jorgensen S.L."/>
            <person name="Zaremba-Niedzwiedzka K."/>
            <person name="Martijn J."/>
            <person name="Lind A.E."/>
            <person name="van Eijk R."/>
            <person name="Schleper C."/>
            <person name="Guy L."/>
            <person name="Ettema T.J."/>
        </authorList>
    </citation>
    <scope>NUCLEOTIDE SEQUENCE</scope>
</reference>
<gene>
    <name evidence="1" type="ORF">LCGC14_0448610</name>
</gene>
<accession>A0A0F9SI95</accession>
<evidence type="ECO:0000313" key="1">
    <source>
        <dbReference type="EMBL" id="KKN68670.1"/>
    </source>
</evidence>
<sequence length="123" mass="12950">MSFDNKDITLLASAARTAETESDEQTNTRGKGLHVIIDVTVDPATASITPKIQGKDPASGKWYDILVGIAITATGMTVLKVYPGIVAVANAAASDILPAHWRFQMAVADTDSMTYSVGALVIN</sequence>
<dbReference type="AlphaFoldDB" id="A0A0F9SI95"/>
<proteinExistence type="predicted"/>
<dbReference type="EMBL" id="LAZR01000442">
    <property type="protein sequence ID" value="KKN68670.1"/>
    <property type="molecule type" value="Genomic_DNA"/>
</dbReference>
<comment type="caution">
    <text evidence="1">The sequence shown here is derived from an EMBL/GenBank/DDBJ whole genome shotgun (WGS) entry which is preliminary data.</text>
</comment>
<organism evidence="1">
    <name type="scientific">marine sediment metagenome</name>
    <dbReference type="NCBI Taxonomy" id="412755"/>
    <lineage>
        <taxon>unclassified sequences</taxon>
        <taxon>metagenomes</taxon>
        <taxon>ecological metagenomes</taxon>
    </lineage>
</organism>